<evidence type="ECO:0000313" key="2">
    <source>
        <dbReference type="Proteomes" id="UP000646478"/>
    </source>
</evidence>
<accession>A0A916WK81</accession>
<dbReference type="EMBL" id="BMHH01000026">
    <property type="protein sequence ID" value="GGB09269.1"/>
    <property type="molecule type" value="Genomic_DNA"/>
</dbReference>
<protein>
    <submittedName>
        <fullName evidence="1">Uncharacterized protein</fullName>
    </submittedName>
</protein>
<dbReference type="Proteomes" id="UP000646478">
    <property type="component" value="Unassembled WGS sequence"/>
</dbReference>
<dbReference type="RefSeq" id="WP_188826110.1">
    <property type="nucleotide sequence ID" value="NZ_BMHH01000026.1"/>
</dbReference>
<comment type="caution">
    <text evidence="1">The sequence shown here is derived from an EMBL/GenBank/DDBJ whole genome shotgun (WGS) entry which is preliminary data.</text>
</comment>
<keyword evidence="2" id="KW-1185">Reference proteome</keyword>
<name>A0A916WK81_9HYPH</name>
<dbReference type="AlphaFoldDB" id="A0A916WK81"/>
<reference evidence="1" key="1">
    <citation type="journal article" date="2014" name="Int. J. Syst. Evol. Microbiol.">
        <title>Complete genome sequence of Corynebacterium casei LMG S-19264T (=DSM 44701T), isolated from a smear-ripened cheese.</title>
        <authorList>
            <consortium name="US DOE Joint Genome Institute (JGI-PGF)"/>
            <person name="Walter F."/>
            <person name="Albersmeier A."/>
            <person name="Kalinowski J."/>
            <person name="Ruckert C."/>
        </authorList>
    </citation>
    <scope>NUCLEOTIDE SEQUENCE</scope>
    <source>
        <strain evidence="1">CGMCC 1.15082</strain>
    </source>
</reference>
<evidence type="ECO:0000313" key="1">
    <source>
        <dbReference type="EMBL" id="GGB09269.1"/>
    </source>
</evidence>
<gene>
    <name evidence="1" type="ORF">GCM10011491_41550</name>
</gene>
<sequence>MHKAQQNAVDNMLPKMRKVGREIQEWRRICDIITDERREFYQALPDSFKTAETGAEIQWQMTVLAEAMRGLDIAIDSLGWIETRTEPNAIDLERVRRMRNAVAPNVFFINPRLSSRQGNRL</sequence>
<organism evidence="1 2">
    <name type="scientific">Brucella endophytica</name>
    <dbReference type="NCBI Taxonomy" id="1963359"/>
    <lineage>
        <taxon>Bacteria</taxon>
        <taxon>Pseudomonadati</taxon>
        <taxon>Pseudomonadota</taxon>
        <taxon>Alphaproteobacteria</taxon>
        <taxon>Hyphomicrobiales</taxon>
        <taxon>Brucellaceae</taxon>
        <taxon>Brucella/Ochrobactrum group</taxon>
        <taxon>Brucella</taxon>
    </lineage>
</organism>
<reference evidence="1" key="2">
    <citation type="submission" date="2020-09" db="EMBL/GenBank/DDBJ databases">
        <authorList>
            <person name="Sun Q."/>
            <person name="Zhou Y."/>
        </authorList>
    </citation>
    <scope>NUCLEOTIDE SEQUENCE</scope>
    <source>
        <strain evidence="1">CGMCC 1.15082</strain>
    </source>
</reference>
<proteinExistence type="predicted"/>